<dbReference type="EMBL" id="BMAO01028249">
    <property type="protein sequence ID" value="GFR23002.1"/>
    <property type="molecule type" value="Genomic_DNA"/>
</dbReference>
<protein>
    <submittedName>
        <fullName evidence="1">Uncharacterized protein</fullName>
    </submittedName>
</protein>
<organism evidence="1 2">
    <name type="scientific">Trichonephila clavata</name>
    <name type="common">Joro spider</name>
    <name type="synonym">Nephila clavata</name>
    <dbReference type="NCBI Taxonomy" id="2740835"/>
    <lineage>
        <taxon>Eukaryota</taxon>
        <taxon>Metazoa</taxon>
        <taxon>Ecdysozoa</taxon>
        <taxon>Arthropoda</taxon>
        <taxon>Chelicerata</taxon>
        <taxon>Arachnida</taxon>
        <taxon>Araneae</taxon>
        <taxon>Araneomorphae</taxon>
        <taxon>Entelegynae</taxon>
        <taxon>Araneoidea</taxon>
        <taxon>Nephilidae</taxon>
        <taxon>Trichonephila</taxon>
    </lineage>
</organism>
<dbReference type="Proteomes" id="UP000887116">
    <property type="component" value="Unassembled WGS sequence"/>
</dbReference>
<reference evidence="1" key="1">
    <citation type="submission" date="2020-07" db="EMBL/GenBank/DDBJ databases">
        <title>Multicomponent nature underlies the extraordinary mechanical properties of spider dragline silk.</title>
        <authorList>
            <person name="Kono N."/>
            <person name="Nakamura H."/>
            <person name="Mori M."/>
            <person name="Yoshida Y."/>
            <person name="Ohtoshi R."/>
            <person name="Malay A.D."/>
            <person name="Moran D.A.P."/>
            <person name="Tomita M."/>
            <person name="Numata K."/>
            <person name="Arakawa K."/>
        </authorList>
    </citation>
    <scope>NUCLEOTIDE SEQUENCE</scope>
</reference>
<dbReference type="AlphaFoldDB" id="A0A8X6LWA4"/>
<proteinExistence type="predicted"/>
<sequence>MKCQYEESLIKAEWLPFTQEIRDFVSTFLKRNEKKINQIFTRVQGNWIIDDDDFPAFVESFTHNSNELIDTFEGMLEYCTTLCQITLQVYRNGATLAPSIALVKISETVKAYISTGVQSENTIWLRLGMKPQLSTEQPNACSAEAETANIHSARGDKLQMLFNHLEKQIKKVVTV</sequence>
<keyword evidence="2" id="KW-1185">Reference proteome</keyword>
<evidence type="ECO:0000313" key="1">
    <source>
        <dbReference type="EMBL" id="GFR23002.1"/>
    </source>
</evidence>
<name>A0A8X6LWA4_TRICU</name>
<evidence type="ECO:0000313" key="2">
    <source>
        <dbReference type="Proteomes" id="UP000887116"/>
    </source>
</evidence>
<gene>
    <name evidence="1" type="ORF">TNCT_289441</name>
</gene>
<accession>A0A8X6LWA4</accession>
<comment type="caution">
    <text evidence="1">The sequence shown here is derived from an EMBL/GenBank/DDBJ whole genome shotgun (WGS) entry which is preliminary data.</text>
</comment>